<evidence type="ECO:0000256" key="1">
    <source>
        <dbReference type="ARBA" id="ARBA00009342"/>
    </source>
</evidence>
<accession>A0A1A9VEW5</accession>
<keyword evidence="2" id="KW-0808">Transferase</keyword>
<dbReference type="InterPro" id="IPR000182">
    <property type="entry name" value="GNAT_dom"/>
</dbReference>
<dbReference type="FunFam" id="3.40.630.30:FF:000132">
    <property type="entry name" value="N-acetyltransferase 9-like protein"/>
    <property type="match status" value="1"/>
</dbReference>
<dbReference type="Proteomes" id="UP000078200">
    <property type="component" value="Unassembled WGS sequence"/>
</dbReference>
<dbReference type="PANTHER" id="PTHR13256:SF16">
    <property type="entry name" value="ALPHA_BETA-TUBULIN-N-ACETYLTRANSFERASE 9"/>
    <property type="match status" value="1"/>
</dbReference>
<keyword evidence="3" id="KW-0012">Acyltransferase</keyword>
<evidence type="ECO:0000256" key="2">
    <source>
        <dbReference type="ARBA" id="ARBA00022679"/>
    </source>
</evidence>
<protein>
    <recommendedName>
        <fullName evidence="4">N-acetyltransferase domain-containing protein</fullName>
    </recommendedName>
</protein>
<dbReference type="SUPFAM" id="SSF55729">
    <property type="entry name" value="Acyl-CoA N-acyltransferases (Nat)"/>
    <property type="match status" value="1"/>
</dbReference>
<keyword evidence="6" id="KW-1185">Reference proteome</keyword>
<evidence type="ECO:0000259" key="4">
    <source>
        <dbReference type="Pfam" id="PF13302"/>
    </source>
</evidence>
<dbReference type="InterPro" id="IPR039135">
    <property type="entry name" value="NAT9-like"/>
</dbReference>
<dbReference type="EnsemblMetazoa" id="GAUT035090-RA">
    <property type="protein sequence ID" value="GAUT035090-PA"/>
    <property type="gene ID" value="GAUT035090"/>
</dbReference>
<dbReference type="PANTHER" id="PTHR13256">
    <property type="entry name" value="N-ACETYLTRANSFERASE 9"/>
    <property type="match status" value="1"/>
</dbReference>
<proteinExistence type="inferred from homology"/>
<reference evidence="5" key="1">
    <citation type="submission" date="2020-05" db="UniProtKB">
        <authorList>
            <consortium name="EnsemblMetazoa"/>
        </authorList>
    </citation>
    <scope>IDENTIFICATION</scope>
    <source>
        <strain evidence="5">TTRI</strain>
    </source>
</reference>
<sequence>MYTAMRLNENTQLIGKNIILVPYESKHVLKYHKWMQSAELQKLTASEPLTLEQEYEMQRTWRRDEDKCTFLILCRKTYETTGDEIKALVGDTNLFLHPKEESGEKLAEIEIMIAEPEMRGKGFGWESVLLMLKYGLKYLNIQKFVAKIGEDNTKSIRMFQKIQFEEVARSKVFHEVTLDRYVTEEWLKWLDKQALLIIETYDKN</sequence>
<organism evidence="5 6">
    <name type="scientific">Glossina austeni</name>
    <name type="common">Savannah tsetse fly</name>
    <dbReference type="NCBI Taxonomy" id="7395"/>
    <lineage>
        <taxon>Eukaryota</taxon>
        <taxon>Metazoa</taxon>
        <taxon>Ecdysozoa</taxon>
        <taxon>Arthropoda</taxon>
        <taxon>Hexapoda</taxon>
        <taxon>Insecta</taxon>
        <taxon>Pterygota</taxon>
        <taxon>Neoptera</taxon>
        <taxon>Endopterygota</taxon>
        <taxon>Diptera</taxon>
        <taxon>Brachycera</taxon>
        <taxon>Muscomorpha</taxon>
        <taxon>Hippoboscoidea</taxon>
        <taxon>Glossinidae</taxon>
        <taxon>Glossina</taxon>
    </lineage>
</organism>
<evidence type="ECO:0000313" key="5">
    <source>
        <dbReference type="EnsemblMetazoa" id="GAUT035090-PA"/>
    </source>
</evidence>
<dbReference type="VEuPathDB" id="VectorBase:GAUT035090"/>
<dbReference type="AlphaFoldDB" id="A0A1A9VEW5"/>
<comment type="similarity">
    <text evidence="1">Belongs to the acetyltransferase family. GNAT subfamily.</text>
</comment>
<dbReference type="STRING" id="7395.A0A1A9VEW5"/>
<evidence type="ECO:0000256" key="3">
    <source>
        <dbReference type="ARBA" id="ARBA00023315"/>
    </source>
</evidence>
<evidence type="ECO:0000313" key="6">
    <source>
        <dbReference type="Proteomes" id="UP000078200"/>
    </source>
</evidence>
<dbReference type="InterPro" id="IPR016181">
    <property type="entry name" value="Acyl_CoA_acyltransferase"/>
</dbReference>
<name>A0A1A9VEW5_GLOAU</name>
<dbReference type="Pfam" id="PF13302">
    <property type="entry name" value="Acetyltransf_3"/>
    <property type="match status" value="1"/>
</dbReference>
<feature type="domain" description="N-acetyltransferase" evidence="4">
    <location>
        <begin position="18"/>
        <end position="164"/>
    </location>
</feature>
<dbReference type="Gene3D" id="3.40.630.30">
    <property type="match status" value="1"/>
</dbReference>
<dbReference type="GO" id="GO:0008080">
    <property type="term" value="F:N-acetyltransferase activity"/>
    <property type="evidence" value="ECO:0007669"/>
    <property type="project" value="InterPro"/>
</dbReference>